<keyword evidence="3 8" id="KW-0808">Transferase</keyword>
<keyword evidence="5 7" id="KW-1133">Transmembrane helix</keyword>
<dbReference type="RefSeq" id="WP_179291577.1">
    <property type="nucleotide sequence ID" value="NZ_NCWU01000050.1"/>
</dbReference>
<evidence type="ECO:0000313" key="8">
    <source>
        <dbReference type="EMBL" id="PAK83559.1"/>
    </source>
</evidence>
<protein>
    <submittedName>
        <fullName evidence="8">Prolipoprotein diacylglyceryl transferase</fullName>
    </submittedName>
</protein>
<dbReference type="Proteomes" id="UP000216195">
    <property type="component" value="Unassembled WGS sequence"/>
</dbReference>
<gene>
    <name evidence="8" type="ORF">B8W87_10705</name>
</gene>
<dbReference type="GO" id="GO:0005886">
    <property type="term" value="C:plasma membrane"/>
    <property type="evidence" value="ECO:0007669"/>
    <property type="project" value="InterPro"/>
</dbReference>
<dbReference type="InterPro" id="IPR001640">
    <property type="entry name" value="Lgt"/>
</dbReference>
<keyword evidence="6 7" id="KW-0472">Membrane</keyword>
<dbReference type="GO" id="GO:0008961">
    <property type="term" value="F:phosphatidylglycerol-prolipoprotein diacylglyceryl transferase activity"/>
    <property type="evidence" value="ECO:0007669"/>
    <property type="project" value="InterPro"/>
</dbReference>
<dbReference type="Pfam" id="PF01790">
    <property type="entry name" value="LGT"/>
    <property type="match status" value="1"/>
</dbReference>
<sequence length="68" mass="7515">MKNEKLPLDPIALSLGPIEIHWYGLIIAAAVLIGLLLAMKESEKRGLNKEIFMDLILYAVPISIVSAR</sequence>
<dbReference type="PANTHER" id="PTHR30589">
    <property type="entry name" value="PROLIPOPROTEIN DIACYLGLYCERYL TRANSFERASE"/>
    <property type="match status" value="1"/>
</dbReference>
<dbReference type="PANTHER" id="PTHR30589:SF0">
    <property type="entry name" value="PHOSPHATIDYLGLYCEROL--PROLIPOPROTEIN DIACYLGLYCERYL TRANSFERASE"/>
    <property type="match status" value="1"/>
</dbReference>
<comment type="caution">
    <text evidence="8">The sequence shown here is derived from an EMBL/GenBank/DDBJ whole genome shotgun (WGS) entry which is preliminary data.</text>
</comment>
<feature type="non-terminal residue" evidence="8">
    <location>
        <position position="68"/>
    </location>
</feature>
<evidence type="ECO:0000256" key="5">
    <source>
        <dbReference type="ARBA" id="ARBA00022989"/>
    </source>
</evidence>
<evidence type="ECO:0000256" key="7">
    <source>
        <dbReference type="SAM" id="Phobius"/>
    </source>
</evidence>
<dbReference type="GO" id="GO:0042158">
    <property type="term" value="P:lipoprotein biosynthetic process"/>
    <property type="evidence" value="ECO:0007669"/>
    <property type="project" value="InterPro"/>
</dbReference>
<dbReference type="AlphaFoldDB" id="A0AAE5NGR9"/>
<evidence type="ECO:0000256" key="2">
    <source>
        <dbReference type="ARBA" id="ARBA00022475"/>
    </source>
</evidence>
<evidence type="ECO:0000256" key="3">
    <source>
        <dbReference type="ARBA" id="ARBA00022679"/>
    </source>
</evidence>
<organism evidence="8 9">
    <name type="scientific">Rothia dentocariosa</name>
    <dbReference type="NCBI Taxonomy" id="2047"/>
    <lineage>
        <taxon>Bacteria</taxon>
        <taxon>Bacillati</taxon>
        <taxon>Actinomycetota</taxon>
        <taxon>Actinomycetes</taxon>
        <taxon>Micrococcales</taxon>
        <taxon>Micrococcaceae</taxon>
        <taxon>Rothia</taxon>
    </lineage>
</organism>
<evidence type="ECO:0000256" key="6">
    <source>
        <dbReference type="ARBA" id="ARBA00023136"/>
    </source>
</evidence>
<accession>A0AAE5NGR9</accession>
<dbReference type="EMBL" id="NCWU01000050">
    <property type="protein sequence ID" value="PAK83559.1"/>
    <property type="molecule type" value="Genomic_DNA"/>
</dbReference>
<keyword evidence="4 7" id="KW-0812">Transmembrane</keyword>
<evidence type="ECO:0000256" key="1">
    <source>
        <dbReference type="ARBA" id="ARBA00007150"/>
    </source>
</evidence>
<feature type="transmembrane region" description="Helical" evidence="7">
    <location>
        <begin position="20"/>
        <end position="39"/>
    </location>
</feature>
<comment type="similarity">
    <text evidence="1">Belongs to the Lgt family.</text>
</comment>
<evidence type="ECO:0000256" key="4">
    <source>
        <dbReference type="ARBA" id="ARBA00022692"/>
    </source>
</evidence>
<keyword evidence="2" id="KW-1003">Cell membrane</keyword>
<name>A0AAE5NGR9_9MICC</name>
<evidence type="ECO:0000313" key="9">
    <source>
        <dbReference type="Proteomes" id="UP000216195"/>
    </source>
</evidence>
<reference evidence="8 9" key="1">
    <citation type="submission" date="2017-04" db="EMBL/GenBank/DDBJ databases">
        <title>Kefir bacterial isolates.</title>
        <authorList>
            <person name="Kim Y."/>
            <person name="Blasche S."/>
            <person name="Patil K.R."/>
        </authorList>
    </citation>
    <scope>NUCLEOTIDE SEQUENCE [LARGE SCALE GENOMIC DNA]</scope>
    <source>
        <strain evidence="8 9">OG2-1</strain>
    </source>
</reference>
<proteinExistence type="inferred from homology"/>